<gene>
    <name evidence="1" type="ORF">FMOSSE_LOCUS13396</name>
</gene>
<sequence>MSNPTFQVWVRQFYMSNEVRRLNCAGKCLLSVTGHVTLGW</sequence>
<feature type="non-terminal residue" evidence="1">
    <location>
        <position position="40"/>
    </location>
</feature>
<dbReference type="EMBL" id="CAJVPP010007864">
    <property type="protein sequence ID" value="CAG8692149.1"/>
    <property type="molecule type" value="Genomic_DNA"/>
</dbReference>
<protein>
    <submittedName>
        <fullName evidence="1">5794_t:CDS:1</fullName>
    </submittedName>
</protein>
<dbReference type="Proteomes" id="UP000789375">
    <property type="component" value="Unassembled WGS sequence"/>
</dbReference>
<comment type="caution">
    <text evidence="1">The sequence shown here is derived from an EMBL/GenBank/DDBJ whole genome shotgun (WGS) entry which is preliminary data.</text>
</comment>
<organism evidence="1 2">
    <name type="scientific">Funneliformis mosseae</name>
    <name type="common">Endomycorrhizal fungus</name>
    <name type="synonym">Glomus mosseae</name>
    <dbReference type="NCBI Taxonomy" id="27381"/>
    <lineage>
        <taxon>Eukaryota</taxon>
        <taxon>Fungi</taxon>
        <taxon>Fungi incertae sedis</taxon>
        <taxon>Mucoromycota</taxon>
        <taxon>Glomeromycotina</taxon>
        <taxon>Glomeromycetes</taxon>
        <taxon>Glomerales</taxon>
        <taxon>Glomeraceae</taxon>
        <taxon>Funneliformis</taxon>
    </lineage>
</organism>
<reference evidence="1" key="1">
    <citation type="submission" date="2021-06" db="EMBL/GenBank/DDBJ databases">
        <authorList>
            <person name="Kallberg Y."/>
            <person name="Tangrot J."/>
            <person name="Rosling A."/>
        </authorList>
    </citation>
    <scope>NUCLEOTIDE SEQUENCE</scope>
    <source>
        <strain evidence="1">87-6 pot B 2015</strain>
    </source>
</reference>
<keyword evidence="2" id="KW-1185">Reference proteome</keyword>
<name>A0A9N9EY68_FUNMO</name>
<evidence type="ECO:0000313" key="2">
    <source>
        <dbReference type="Proteomes" id="UP000789375"/>
    </source>
</evidence>
<dbReference type="AlphaFoldDB" id="A0A9N9EY68"/>
<proteinExistence type="predicted"/>
<accession>A0A9N9EY68</accession>
<evidence type="ECO:0000313" key="1">
    <source>
        <dbReference type="EMBL" id="CAG8692149.1"/>
    </source>
</evidence>